<dbReference type="Proteomes" id="UP000053989">
    <property type="component" value="Unassembled WGS sequence"/>
</dbReference>
<sequence length="212" mass="23806">MSPRPILKHHLDIPTPEPLEPFPFAACPSVLLTTRHVHFPPTPTLTSTFTTHSPSAYDRTPVAVSPNTCALPGRHERELFVDNVPPPSHRRPSSTSHSSHSRRARAPSPKGSYFHPRAYEACAPEQFPSAAWSTSVSSPGHSSLPRFLCPHLFLIIPVTFLQTLRVPRRTVKSRRRQTTIWIQSCITMLCPCSMLRLPLSPHIHRHVIPVPR</sequence>
<proteinExistence type="predicted"/>
<evidence type="ECO:0000313" key="3">
    <source>
        <dbReference type="Proteomes" id="UP000053989"/>
    </source>
</evidence>
<gene>
    <name evidence="2" type="ORF">SCLCIDRAFT_835809</name>
</gene>
<dbReference type="InParanoid" id="A0A0C3ABP7"/>
<protein>
    <submittedName>
        <fullName evidence="2">Uncharacterized protein</fullName>
    </submittedName>
</protein>
<dbReference type="STRING" id="1036808.A0A0C3ABP7"/>
<evidence type="ECO:0000313" key="2">
    <source>
        <dbReference type="EMBL" id="KIM62342.1"/>
    </source>
</evidence>
<dbReference type="HOGENOM" id="CLU_1300331_0_0_1"/>
<accession>A0A0C3ABP7</accession>
<dbReference type="EMBL" id="KN822043">
    <property type="protein sequence ID" value="KIM62342.1"/>
    <property type="molecule type" value="Genomic_DNA"/>
</dbReference>
<evidence type="ECO:0000256" key="1">
    <source>
        <dbReference type="SAM" id="MobiDB-lite"/>
    </source>
</evidence>
<keyword evidence="3" id="KW-1185">Reference proteome</keyword>
<dbReference type="OrthoDB" id="3204502at2759"/>
<name>A0A0C3ABP7_9AGAM</name>
<organism evidence="2 3">
    <name type="scientific">Scleroderma citrinum Foug A</name>
    <dbReference type="NCBI Taxonomy" id="1036808"/>
    <lineage>
        <taxon>Eukaryota</taxon>
        <taxon>Fungi</taxon>
        <taxon>Dikarya</taxon>
        <taxon>Basidiomycota</taxon>
        <taxon>Agaricomycotina</taxon>
        <taxon>Agaricomycetes</taxon>
        <taxon>Agaricomycetidae</taxon>
        <taxon>Boletales</taxon>
        <taxon>Sclerodermatineae</taxon>
        <taxon>Sclerodermataceae</taxon>
        <taxon>Scleroderma</taxon>
    </lineage>
</organism>
<reference evidence="2 3" key="1">
    <citation type="submission" date="2014-04" db="EMBL/GenBank/DDBJ databases">
        <authorList>
            <consortium name="DOE Joint Genome Institute"/>
            <person name="Kuo A."/>
            <person name="Kohler A."/>
            <person name="Nagy L.G."/>
            <person name="Floudas D."/>
            <person name="Copeland A."/>
            <person name="Barry K.W."/>
            <person name="Cichocki N."/>
            <person name="Veneault-Fourrey C."/>
            <person name="LaButti K."/>
            <person name="Lindquist E.A."/>
            <person name="Lipzen A."/>
            <person name="Lundell T."/>
            <person name="Morin E."/>
            <person name="Murat C."/>
            <person name="Sun H."/>
            <person name="Tunlid A."/>
            <person name="Henrissat B."/>
            <person name="Grigoriev I.V."/>
            <person name="Hibbett D.S."/>
            <person name="Martin F."/>
            <person name="Nordberg H.P."/>
            <person name="Cantor M.N."/>
            <person name="Hua S.X."/>
        </authorList>
    </citation>
    <scope>NUCLEOTIDE SEQUENCE [LARGE SCALE GENOMIC DNA]</scope>
    <source>
        <strain evidence="2 3">Foug A</strain>
    </source>
</reference>
<dbReference type="AlphaFoldDB" id="A0A0C3ABP7"/>
<reference evidence="3" key="2">
    <citation type="submission" date="2015-01" db="EMBL/GenBank/DDBJ databases">
        <title>Evolutionary Origins and Diversification of the Mycorrhizal Mutualists.</title>
        <authorList>
            <consortium name="DOE Joint Genome Institute"/>
            <consortium name="Mycorrhizal Genomics Consortium"/>
            <person name="Kohler A."/>
            <person name="Kuo A."/>
            <person name="Nagy L.G."/>
            <person name="Floudas D."/>
            <person name="Copeland A."/>
            <person name="Barry K.W."/>
            <person name="Cichocki N."/>
            <person name="Veneault-Fourrey C."/>
            <person name="LaButti K."/>
            <person name="Lindquist E.A."/>
            <person name="Lipzen A."/>
            <person name="Lundell T."/>
            <person name="Morin E."/>
            <person name="Murat C."/>
            <person name="Riley R."/>
            <person name="Ohm R."/>
            <person name="Sun H."/>
            <person name="Tunlid A."/>
            <person name="Henrissat B."/>
            <person name="Grigoriev I.V."/>
            <person name="Hibbett D.S."/>
            <person name="Martin F."/>
        </authorList>
    </citation>
    <scope>NUCLEOTIDE SEQUENCE [LARGE SCALE GENOMIC DNA]</scope>
    <source>
        <strain evidence="3">Foug A</strain>
    </source>
</reference>
<feature type="region of interest" description="Disordered" evidence="1">
    <location>
        <begin position="80"/>
        <end position="112"/>
    </location>
</feature>